<evidence type="ECO:0000313" key="1">
    <source>
        <dbReference type="EMBL" id="QHT99006.1"/>
    </source>
</evidence>
<protein>
    <submittedName>
        <fullName evidence="1">Uncharacterized protein</fullName>
    </submittedName>
</protein>
<accession>A0A6C0J314</accession>
<dbReference type="AlphaFoldDB" id="A0A6C0J314"/>
<proteinExistence type="predicted"/>
<sequence length="61" mass="7364">MANKIFKLVKRLNNIIKTKIEQRRIKNEKKQDRIYRNKEYIELYNNPHRMAYNVVGGTGGR</sequence>
<organism evidence="1">
    <name type="scientific">viral metagenome</name>
    <dbReference type="NCBI Taxonomy" id="1070528"/>
    <lineage>
        <taxon>unclassified sequences</taxon>
        <taxon>metagenomes</taxon>
        <taxon>organismal metagenomes</taxon>
    </lineage>
</organism>
<dbReference type="EMBL" id="MN740299">
    <property type="protein sequence ID" value="QHT99006.1"/>
    <property type="molecule type" value="Genomic_DNA"/>
</dbReference>
<name>A0A6C0J314_9ZZZZ</name>
<reference evidence="1" key="1">
    <citation type="journal article" date="2020" name="Nature">
        <title>Giant virus diversity and host interactions through global metagenomics.</title>
        <authorList>
            <person name="Schulz F."/>
            <person name="Roux S."/>
            <person name="Paez-Espino D."/>
            <person name="Jungbluth S."/>
            <person name="Walsh D.A."/>
            <person name="Denef V.J."/>
            <person name="McMahon K.D."/>
            <person name="Konstantinidis K.T."/>
            <person name="Eloe-Fadrosh E.A."/>
            <person name="Kyrpides N.C."/>
            <person name="Woyke T."/>
        </authorList>
    </citation>
    <scope>NUCLEOTIDE SEQUENCE</scope>
    <source>
        <strain evidence="1">GVMAG-M-3300025695-21</strain>
    </source>
</reference>